<evidence type="ECO:0000313" key="3">
    <source>
        <dbReference type="Proteomes" id="UP000480425"/>
    </source>
</evidence>
<evidence type="ECO:0000256" key="1">
    <source>
        <dbReference type="SAM" id="SignalP"/>
    </source>
</evidence>
<dbReference type="OrthoDB" id="1046951at2"/>
<comment type="caution">
    <text evidence="2">The sequence shown here is derived from an EMBL/GenBank/DDBJ whole genome shotgun (WGS) entry which is preliminary data.</text>
</comment>
<sequence length="639" mass="72417">MKKLYKDIKFAKCILALTAGWLMAGCSAEDELGNGSAAQQLSITPMVNDLQTTRVKEEENLHEKTLSSLDFKMFEPANGDCRIDRQFTSPAENQAEVLASGNWKESQNLQPGQSYAFYAAANIRQSLQGKSQNELQNATQLDEDIWKPYSTDNSEKLFLMSSHGSYQITEEAEQNILVELVRAAAKIKLNISSTVKDYHISDVQWKLINYNTNTTIFAGQTATPSIISDNNTWSTAASAKDEKGNDVFTVTTYSYSTQWETQETMPQIVAKVNFKYKDKSKPDIQKELKIPVRDPQGDKELDRNYIYTVNAVIKYLDTNTDIDYDGDTDYLKWAIAKWTQGEDTFVKGDKASFLVVYPTKLDMKDKSLDESIQWFAAEECSTSDKNGYEINRFGEISTQEVQFGGADAKFSTNTGDNKRGWIRIETGGQPSHNTVVYCKFKIGFNYNGHSKYQDVLVRKYPAVYSLNVESVKSDHTKDIKNRLYTVQVANTRNNNYSQYTFAKPKLDNNNMSQDNTVSPAFIIASTVGEDDHAKGNFYESNQAARDYCKKYTETAKTRKGEAVEMNGWRLPTQDEVKVILGLQKIDEAKNAFGKVMTGECYWTLDGNTSGYKKEDTKFVRCVRDLKLDEIEKIENQDIE</sequence>
<feature type="signal peptide" evidence="1">
    <location>
        <begin position="1"/>
        <end position="28"/>
    </location>
</feature>
<dbReference type="Proteomes" id="UP000480425">
    <property type="component" value="Unassembled WGS sequence"/>
</dbReference>
<gene>
    <name evidence="2" type="ORF">F7D73_13110</name>
</gene>
<reference evidence="2 3" key="1">
    <citation type="submission" date="2019-09" db="EMBL/GenBank/DDBJ databases">
        <title>Distinct polysaccharide growth profiles of human intestinal Prevotella copri isolates.</title>
        <authorList>
            <person name="Fehlner-Peach H."/>
            <person name="Magnabosco C."/>
            <person name="Raghavan V."/>
            <person name="Scher J.U."/>
            <person name="Tett A."/>
            <person name="Cox L.M."/>
            <person name="Gottsegen C."/>
            <person name="Watters A."/>
            <person name="Wiltshire- Gordon J.D."/>
            <person name="Segata N."/>
            <person name="Bonneau R."/>
            <person name="Littman D.R."/>
        </authorList>
    </citation>
    <scope>NUCLEOTIDE SEQUENCE [LARGE SCALE GENOMIC DNA]</scope>
    <source>
        <strain evidence="3">iA622</strain>
    </source>
</reference>
<evidence type="ECO:0008006" key="4">
    <source>
        <dbReference type="Google" id="ProtNLM"/>
    </source>
</evidence>
<dbReference type="RefSeq" id="WP_153125340.1">
    <property type="nucleotide sequence ID" value="NZ_VZCB01000094.1"/>
</dbReference>
<dbReference type="AlphaFoldDB" id="A0A6G1U2S7"/>
<evidence type="ECO:0000313" key="2">
    <source>
        <dbReference type="EMBL" id="MQN81862.1"/>
    </source>
</evidence>
<dbReference type="PROSITE" id="PS51257">
    <property type="entry name" value="PROKAR_LIPOPROTEIN"/>
    <property type="match status" value="1"/>
</dbReference>
<dbReference type="EMBL" id="VZCB01000094">
    <property type="protein sequence ID" value="MQN81862.1"/>
    <property type="molecule type" value="Genomic_DNA"/>
</dbReference>
<protein>
    <recommendedName>
        <fullName evidence="4">DUF4906 domain-containing protein</fullName>
    </recommendedName>
</protein>
<proteinExistence type="predicted"/>
<accession>A0A6G1U2S7</accession>
<organism evidence="2 3">
    <name type="scientific">Segatella copri</name>
    <dbReference type="NCBI Taxonomy" id="165179"/>
    <lineage>
        <taxon>Bacteria</taxon>
        <taxon>Pseudomonadati</taxon>
        <taxon>Bacteroidota</taxon>
        <taxon>Bacteroidia</taxon>
        <taxon>Bacteroidales</taxon>
        <taxon>Prevotellaceae</taxon>
        <taxon>Segatella</taxon>
    </lineage>
</organism>
<feature type="chain" id="PRO_5026144486" description="DUF4906 domain-containing protein" evidence="1">
    <location>
        <begin position="29"/>
        <end position="639"/>
    </location>
</feature>
<name>A0A6G1U2S7_9BACT</name>
<keyword evidence="1" id="KW-0732">Signal</keyword>